<dbReference type="Proteomes" id="UP001174347">
    <property type="component" value="Unassembled WGS sequence"/>
</dbReference>
<keyword evidence="2" id="KW-1185">Reference proteome</keyword>
<dbReference type="RefSeq" id="WP_284835471.1">
    <property type="nucleotide sequence ID" value="NZ_JAUKFL010000019.1"/>
</dbReference>
<organism evidence="1 2">
    <name type="scientific">Corynebacterium kefirresidentii</name>
    <dbReference type="NCBI Taxonomy" id="1979527"/>
    <lineage>
        <taxon>Bacteria</taxon>
        <taxon>Bacillati</taxon>
        <taxon>Actinomycetota</taxon>
        <taxon>Actinomycetes</taxon>
        <taxon>Mycobacteriales</taxon>
        <taxon>Corynebacteriaceae</taxon>
        <taxon>Corynebacterium</taxon>
    </lineage>
</organism>
<proteinExistence type="predicted"/>
<gene>
    <name evidence="1" type="ORF">Q0N36_10525</name>
</gene>
<dbReference type="EMBL" id="JAUKFM010000008">
    <property type="protein sequence ID" value="MDN8621001.1"/>
    <property type="molecule type" value="Genomic_DNA"/>
</dbReference>
<comment type="caution">
    <text evidence="1">The sequence shown here is derived from an EMBL/GenBank/DDBJ whole genome shotgun (WGS) entry which is preliminary data.</text>
</comment>
<reference evidence="1" key="1">
    <citation type="submission" date="2023-07" db="EMBL/GenBank/DDBJ databases">
        <title>Insights into the diversity of cutaneous corynebacteria.</title>
        <authorList>
            <person name="Bruggemann H."/>
            <person name="Poehlein A."/>
        </authorList>
    </citation>
    <scope>NUCLEOTIDE SEQUENCE</scope>
    <source>
        <strain evidence="1">P7_F1</strain>
    </source>
</reference>
<evidence type="ECO:0000313" key="1">
    <source>
        <dbReference type="EMBL" id="MDN8621001.1"/>
    </source>
</evidence>
<name>A0ABT8Q6K3_9CORY</name>
<protein>
    <submittedName>
        <fullName evidence="1">Uncharacterized protein</fullName>
    </submittedName>
</protein>
<accession>A0ABT8Q6K3</accession>
<evidence type="ECO:0000313" key="2">
    <source>
        <dbReference type="Proteomes" id="UP001174347"/>
    </source>
</evidence>
<sequence>MDLSTIQMHLDNFVTTWEGWSKIVQGIQDWKGVAEGFEALKGAFETFGDGLEELSSK</sequence>